<dbReference type="PANTHER" id="PTHR21503">
    <property type="entry name" value="F-BOX-CONTAINING HYPOTHETICAL PROTEIN C.ELEGANS"/>
    <property type="match status" value="1"/>
</dbReference>
<evidence type="ECO:0008006" key="3">
    <source>
        <dbReference type="Google" id="ProtNLM"/>
    </source>
</evidence>
<dbReference type="EMBL" id="PDUG01000001">
    <property type="protein sequence ID" value="PIC55064.1"/>
    <property type="molecule type" value="Genomic_DNA"/>
</dbReference>
<dbReference type="PANTHER" id="PTHR21503:SF8">
    <property type="entry name" value="F-BOX ASSOCIATED DOMAIN-CONTAINING PROTEIN-RELATED"/>
    <property type="match status" value="1"/>
</dbReference>
<dbReference type="Proteomes" id="UP000230233">
    <property type="component" value="Chromosome I"/>
</dbReference>
<evidence type="ECO:0000313" key="2">
    <source>
        <dbReference type="Proteomes" id="UP000230233"/>
    </source>
</evidence>
<accession>A0A2G5VTE8</accession>
<name>A0A2G5VTE8_9PELO</name>
<gene>
    <name evidence="1" type="primary">Cnig_chr_I.g498</name>
    <name evidence="1" type="ORF">B9Z55_000498</name>
</gene>
<keyword evidence="2" id="KW-1185">Reference proteome</keyword>
<reference evidence="2" key="1">
    <citation type="submission" date="2017-10" db="EMBL/GenBank/DDBJ databases">
        <title>Rapid genome shrinkage in a self-fertile nematode reveals novel sperm competition proteins.</title>
        <authorList>
            <person name="Yin D."/>
            <person name="Schwarz E.M."/>
            <person name="Thomas C.G."/>
            <person name="Felde R.L."/>
            <person name="Korf I.F."/>
            <person name="Cutter A.D."/>
            <person name="Schartner C.M."/>
            <person name="Ralston E.J."/>
            <person name="Meyer B.J."/>
            <person name="Haag E.S."/>
        </authorList>
    </citation>
    <scope>NUCLEOTIDE SEQUENCE [LARGE SCALE GENOMIC DNA]</scope>
    <source>
        <strain evidence="2">JU1422</strain>
    </source>
</reference>
<dbReference type="AlphaFoldDB" id="A0A2G5VTE8"/>
<proteinExistence type="predicted"/>
<evidence type="ECO:0000313" key="1">
    <source>
        <dbReference type="EMBL" id="PIC55064.1"/>
    </source>
</evidence>
<comment type="caution">
    <text evidence="1">The sequence shown here is derived from an EMBL/GenBank/DDBJ whole genome shotgun (WGS) entry which is preliminary data.</text>
</comment>
<dbReference type="OrthoDB" id="5889639at2759"/>
<sequence length="163" mass="19157">MVIKSEEPLRLDSKFYQTQYAEIEQHENAFLTTLQHFQGRQVALKCSTGCRIQDLIEFVNRWKSGEAYLNLERLEVGKFDEHQDQILEAIGAKRIDSAKKAPTHTVPRVFNRYWNSNTDPIKSRTYVVRETDNRVASILIEDKWLNFGVWDKTEDEFLKMVDS</sequence>
<organism evidence="1 2">
    <name type="scientific">Caenorhabditis nigoni</name>
    <dbReference type="NCBI Taxonomy" id="1611254"/>
    <lineage>
        <taxon>Eukaryota</taxon>
        <taxon>Metazoa</taxon>
        <taxon>Ecdysozoa</taxon>
        <taxon>Nematoda</taxon>
        <taxon>Chromadorea</taxon>
        <taxon>Rhabditida</taxon>
        <taxon>Rhabditina</taxon>
        <taxon>Rhabditomorpha</taxon>
        <taxon>Rhabditoidea</taxon>
        <taxon>Rhabditidae</taxon>
        <taxon>Peloderinae</taxon>
        <taxon>Caenorhabditis</taxon>
    </lineage>
</organism>
<protein>
    <recommendedName>
        <fullName evidence="3">F-box associated domain-containing protein</fullName>
    </recommendedName>
</protein>